<dbReference type="OrthoDB" id="74035at2759"/>
<gene>
    <name evidence="3" type="primary">Aste57867_8007</name>
    <name evidence="2" type="ORF">As57867_007977</name>
    <name evidence="3" type="ORF">ASTE57867_8007</name>
</gene>
<dbReference type="EMBL" id="CAADRA010005047">
    <property type="protein sequence ID" value="VFT84900.1"/>
    <property type="molecule type" value="Genomic_DNA"/>
</dbReference>
<dbReference type="AlphaFoldDB" id="A0A485KJ64"/>
<dbReference type="EMBL" id="VJMH01005026">
    <property type="protein sequence ID" value="KAF0701547.1"/>
    <property type="molecule type" value="Genomic_DNA"/>
</dbReference>
<reference evidence="2" key="2">
    <citation type="submission" date="2019-06" db="EMBL/GenBank/DDBJ databases">
        <title>Genomics analysis of Aphanomyces spp. identifies a new class of oomycete effector associated with host adaptation.</title>
        <authorList>
            <person name="Gaulin E."/>
        </authorList>
    </citation>
    <scope>NUCLEOTIDE SEQUENCE</scope>
    <source>
        <strain evidence="2">CBS 578.67</strain>
    </source>
</reference>
<sequence length="177" mass="20004">MNMVRLVNEFKFSQQQLETLERNLLEKGCEKNTLEAQIKQLRVAYSDMERKANTSQHELKEQTEKLTVAQNQVLKQRSQVHSLQNDLKSSKAECEEIEGKLSEQQQTHAKSLEKAMQSLVRLCVVAPTVNVHLSGQVLPCKSVLPKDAIRTIVQKDILPVFSSIFLQDEEGTSPTGS</sequence>
<feature type="coiled-coil region" evidence="1">
    <location>
        <begin position="3"/>
        <end position="107"/>
    </location>
</feature>
<proteinExistence type="predicted"/>
<keyword evidence="1" id="KW-0175">Coiled coil</keyword>
<evidence type="ECO:0000256" key="1">
    <source>
        <dbReference type="SAM" id="Coils"/>
    </source>
</evidence>
<dbReference type="Proteomes" id="UP000332933">
    <property type="component" value="Unassembled WGS sequence"/>
</dbReference>
<evidence type="ECO:0000313" key="3">
    <source>
        <dbReference type="EMBL" id="VFT84900.1"/>
    </source>
</evidence>
<name>A0A485KJ64_9STRA</name>
<organism evidence="3 4">
    <name type="scientific">Aphanomyces stellatus</name>
    <dbReference type="NCBI Taxonomy" id="120398"/>
    <lineage>
        <taxon>Eukaryota</taxon>
        <taxon>Sar</taxon>
        <taxon>Stramenopiles</taxon>
        <taxon>Oomycota</taxon>
        <taxon>Saprolegniomycetes</taxon>
        <taxon>Saprolegniales</taxon>
        <taxon>Verrucalvaceae</taxon>
        <taxon>Aphanomyces</taxon>
    </lineage>
</organism>
<reference evidence="3 4" key="1">
    <citation type="submission" date="2019-03" db="EMBL/GenBank/DDBJ databases">
        <authorList>
            <person name="Gaulin E."/>
            <person name="Dumas B."/>
        </authorList>
    </citation>
    <scope>NUCLEOTIDE SEQUENCE [LARGE SCALE GENOMIC DNA]</scope>
    <source>
        <strain evidence="3">CBS 568.67</strain>
    </source>
</reference>
<keyword evidence="4" id="KW-1185">Reference proteome</keyword>
<protein>
    <submittedName>
        <fullName evidence="3">Aste57867_8007 protein</fullName>
    </submittedName>
</protein>
<evidence type="ECO:0000313" key="2">
    <source>
        <dbReference type="EMBL" id="KAF0701547.1"/>
    </source>
</evidence>
<evidence type="ECO:0000313" key="4">
    <source>
        <dbReference type="Proteomes" id="UP000332933"/>
    </source>
</evidence>
<accession>A0A485KJ64</accession>